<dbReference type="Proteomes" id="UP001597459">
    <property type="component" value="Unassembled WGS sequence"/>
</dbReference>
<sequence length="1017" mass="112977">METITSRVTSGAGVHENQGILSKIPGNTFSRSTISHLSLLDQHLFQRFGQGPITQVPYRCMHHAFEAQVLANPTAIAAAHKDQEITYEDLNNQANMLAAELIDKGVKPGDNVGVFVQRSIPMLVGILATLKVGAAYAPQHIGVAPEEQLRYVMDSASIQCILTISEFQHLVPKQENGVQIVIDTFLKSAKTKKKSYQNPDIEVSGDHVCYIIFTSGTTGMPNGVLVTHKNACNILLTDPGNLGMRPGLKVGQILSIAFDMSVWEILGCLGNGATLVIRGKNIQETVSKVDIVISTPTILSSLDVSLCKNVRVAAVAGEPCPRVLAEKWSAFCAFYNSCGPTEVTIINTAQRFFPTDDVLSIGKPTPNNTVYILDENMKPCAIGEIGEMWAGGDCVSAGYINNEELNKTRYADDPFLGNGRKMFRTRDLGKWTSDGELEHFGRTDDQVKICGFRVELDSVSSIIEKMPECKRAVTLKVDNRTLASFVSPKEMDIEAVKKEVAGALPYYCVPEIVIPMDELPKTGRGKIDKRLLLKQIENNKENTVINSTKKPEVITEVKNNVHTEKKYKEESIPDLSLVELPPQQNAWKRAWKGETLMHYYRLMVLAFLVNIGIIIYGATSGDWWNPEALRLDLLSKMAITNFTIGILMRQQYIINFLFWVATSIPTSWPLSIRRRAGKVYHFGGLHIGGTVSGTLWFILFVGSLYYEFFNGASQVAKSIPLLWVTTTLSALLVFIIIMALPKLRAKFHNSFEQVHRFGGWSALFLFWVQTLVFLGVNAEEQTIFQAVVDSYSFWLLVVITVSIALPWLRLKKVKVDMTRPSNHVVLARFNYGTTPFAGSSTTISRSPLMEWHAFANVPEPGRDGFRLTISRAGDWTGDLIDDLPEHVWVKGITTAGVGNIDQLFKKVVWVATGSGIGPCLPHMLSQEVPSRLVWATRNPRKTYGNELVDEILEVQPDAIIWNTDTEGKPDMVKLAYKAYKDFGAEAVICISNKKLTWQVVYGMESRGIPAYGAIWDS</sequence>
<dbReference type="Pfam" id="PF00501">
    <property type="entry name" value="AMP-binding"/>
    <property type="match status" value="1"/>
</dbReference>
<evidence type="ECO:0000259" key="2">
    <source>
        <dbReference type="Pfam" id="PF00501"/>
    </source>
</evidence>
<dbReference type="InterPro" id="IPR045851">
    <property type="entry name" value="AMP-bd_C_sf"/>
</dbReference>
<protein>
    <submittedName>
        <fullName evidence="3">Amino acid adenylation domain-containing protein</fullName>
    </submittedName>
</protein>
<dbReference type="InterPro" id="IPR052979">
    <property type="entry name" value="Adenylate-forming_domain"/>
</dbReference>
<organism evidence="3 4">
    <name type="scientific">Aquimarina hainanensis</name>
    <dbReference type="NCBI Taxonomy" id="1578017"/>
    <lineage>
        <taxon>Bacteria</taxon>
        <taxon>Pseudomonadati</taxon>
        <taxon>Bacteroidota</taxon>
        <taxon>Flavobacteriia</taxon>
        <taxon>Flavobacteriales</taxon>
        <taxon>Flavobacteriaceae</taxon>
        <taxon>Aquimarina</taxon>
    </lineage>
</organism>
<gene>
    <name evidence="3" type="ORF">ACFSTE_19265</name>
</gene>
<keyword evidence="1" id="KW-1133">Transmembrane helix</keyword>
<dbReference type="InterPro" id="IPR010071">
    <property type="entry name" value="AA_adenyl_dom"/>
</dbReference>
<evidence type="ECO:0000313" key="3">
    <source>
        <dbReference type="EMBL" id="MFD2592985.1"/>
    </source>
</evidence>
<keyword evidence="1" id="KW-0472">Membrane</keyword>
<keyword evidence="4" id="KW-1185">Reference proteome</keyword>
<dbReference type="InterPro" id="IPR042099">
    <property type="entry name" value="ANL_N_sf"/>
</dbReference>
<feature type="transmembrane region" description="Helical" evidence="1">
    <location>
        <begin position="599"/>
        <end position="618"/>
    </location>
</feature>
<feature type="domain" description="AMP-dependent synthetase/ligase" evidence="2">
    <location>
        <begin position="65"/>
        <end position="399"/>
    </location>
</feature>
<dbReference type="RefSeq" id="WP_378255175.1">
    <property type="nucleotide sequence ID" value="NZ_JBHSJV010000001.1"/>
</dbReference>
<evidence type="ECO:0000313" key="4">
    <source>
        <dbReference type="Proteomes" id="UP001597459"/>
    </source>
</evidence>
<comment type="caution">
    <text evidence="3">The sequence shown here is derived from an EMBL/GenBank/DDBJ whole genome shotgun (WGS) entry which is preliminary data.</text>
</comment>
<dbReference type="NCBIfam" id="TIGR01733">
    <property type="entry name" value="AA-adenyl-dom"/>
    <property type="match status" value="1"/>
</dbReference>
<feature type="transmembrane region" description="Helical" evidence="1">
    <location>
        <begin position="760"/>
        <end position="778"/>
    </location>
</feature>
<accession>A0ABW5NBL0</accession>
<name>A0ABW5NBL0_9FLAO</name>
<dbReference type="Gene3D" id="3.30.300.30">
    <property type="match status" value="1"/>
</dbReference>
<dbReference type="Gene3D" id="3.40.50.12780">
    <property type="entry name" value="N-terminal domain of ligase-like"/>
    <property type="match status" value="1"/>
</dbReference>
<dbReference type="EMBL" id="JBHULX010000039">
    <property type="protein sequence ID" value="MFD2592985.1"/>
    <property type="molecule type" value="Genomic_DNA"/>
</dbReference>
<feature type="transmembrane region" description="Helical" evidence="1">
    <location>
        <begin position="638"/>
        <end position="661"/>
    </location>
</feature>
<dbReference type="PANTHER" id="PTHR33927:SF5">
    <property type="entry name" value="ENZYME, PUTATIVE (AFU_ORTHOLOGUE AFUA_8G01222)-RELATED"/>
    <property type="match status" value="1"/>
</dbReference>
<feature type="transmembrane region" description="Helical" evidence="1">
    <location>
        <begin position="790"/>
        <end position="810"/>
    </location>
</feature>
<evidence type="ECO:0000256" key="1">
    <source>
        <dbReference type="SAM" id="Phobius"/>
    </source>
</evidence>
<feature type="transmembrane region" description="Helical" evidence="1">
    <location>
        <begin position="718"/>
        <end position="740"/>
    </location>
</feature>
<dbReference type="PANTHER" id="PTHR33927">
    <property type="entry name" value="TRANSMEMBRANE PROTEIN"/>
    <property type="match status" value="1"/>
</dbReference>
<keyword evidence="1" id="KW-0812">Transmembrane</keyword>
<dbReference type="SUPFAM" id="SSF52343">
    <property type="entry name" value="Ferredoxin reductase-like, C-terminal NADP-linked domain"/>
    <property type="match status" value="1"/>
</dbReference>
<dbReference type="SUPFAM" id="SSF56801">
    <property type="entry name" value="Acetyl-CoA synthetase-like"/>
    <property type="match status" value="1"/>
</dbReference>
<feature type="transmembrane region" description="Helical" evidence="1">
    <location>
        <begin position="682"/>
        <end position="706"/>
    </location>
</feature>
<reference evidence="4" key="1">
    <citation type="journal article" date="2019" name="Int. J. Syst. Evol. Microbiol.">
        <title>The Global Catalogue of Microorganisms (GCM) 10K type strain sequencing project: providing services to taxonomists for standard genome sequencing and annotation.</title>
        <authorList>
            <consortium name="The Broad Institute Genomics Platform"/>
            <consortium name="The Broad Institute Genome Sequencing Center for Infectious Disease"/>
            <person name="Wu L."/>
            <person name="Ma J."/>
        </authorList>
    </citation>
    <scope>NUCLEOTIDE SEQUENCE [LARGE SCALE GENOMIC DNA]</scope>
    <source>
        <strain evidence="4">KCTC 42423</strain>
    </source>
</reference>
<dbReference type="InterPro" id="IPR039261">
    <property type="entry name" value="FNR_nucleotide-bd"/>
</dbReference>
<dbReference type="InterPro" id="IPR000873">
    <property type="entry name" value="AMP-dep_synth/lig_dom"/>
</dbReference>
<proteinExistence type="predicted"/>